<evidence type="ECO:0000259" key="6">
    <source>
        <dbReference type="PROSITE" id="PS51704"/>
    </source>
</evidence>
<feature type="repeat" description="ANK" evidence="4">
    <location>
        <begin position="406"/>
        <end position="438"/>
    </location>
</feature>
<keyword evidence="3 4" id="KW-0040">ANK repeat</keyword>
<feature type="domain" description="GP-PDE" evidence="6">
    <location>
        <begin position="797"/>
        <end position="1126"/>
    </location>
</feature>
<dbReference type="SMART" id="SM00248">
    <property type="entry name" value="ANK"/>
    <property type="match status" value="7"/>
</dbReference>
<evidence type="ECO:0000313" key="7">
    <source>
        <dbReference type="EMBL" id="OZJ04337.1"/>
    </source>
</evidence>
<dbReference type="Pfam" id="PF25329">
    <property type="entry name" value="C2_GDE1"/>
    <property type="match status" value="1"/>
</dbReference>
<dbReference type="SUPFAM" id="SSF51695">
    <property type="entry name" value="PLC-like phosphodiesterases"/>
    <property type="match status" value="1"/>
</dbReference>
<dbReference type="GO" id="GO:0047389">
    <property type="term" value="F:glycerophosphocholine phosphodiesterase activity"/>
    <property type="evidence" value="ECO:0007669"/>
    <property type="project" value="TreeGrafter"/>
</dbReference>
<dbReference type="PROSITE" id="PS51704">
    <property type="entry name" value="GP_PDE"/>
    <property type="match status" value="1"/>
</dbReference>
<dbReference type="InterPro" id="IPR004331">
    <property type="entry name" value="SPX_dom"/>
</dbReference>
<dbReference type="InterPro" id="IPR057506">
    <property type="entry name" value="C2_GPCPD1"/>
</dbReference>
<comment type="caution">
    <text evidence="7">The sequence shown here is derived from an EMBL/GenBank/DDBJ whole genome shotgun (WGS) entry which is preliminary data.</text>
</comment>
<dbReference type="Pfam" id="PF03009">
    <property type="entry name" value="GDPD"/>
    <property type="match status" value="1"/>
</dbReference>
<dbReference type="Pfam" id="PF03105">
    <property type="entry name" value="SPX"/>
    <property type="match status" value="2"/>
</dbReference>
<dbReference type="CDD" id="cd14483">
    <property type="entry name" value="SPX_PHO81_NUC-2_like"/>
    <property type="match status" value="1"/>
</dbReference>
<evidence type="ECO:0000259" key="5">
    <source>
        <dbReference type="PROSITE" id="PS51382"/>
    </source>
</evidence>
<evidence type="ECO:0000256" key="4">
    <source>
        <dbReference type="PROSITE-ProRule" id="PRU00023"/>
    </source>
</evidence>
<evidence type="ECO:0000256" key="1">
    <source>
        <dbReference type="ARBA" id="ARBA00022737"/>
    </source>
</evidence>
<name>A0A261Y141_9FUNG</name>
<dbReference type="GO" id="GO:0046475">
    <property type="term" value="P:glycerophospholipid catabolic process"/>
    <property type="evidence" value="ECO:0007669"/>
    <property type="project" value="TreeGrafter"/>
</dbReference>
<accession>A0A261Y141</accession>
<dbReference type="PROSITE" id="PS51382">
    <property type="entry name" value="SPX"/>
    <property type="match status" value="1"/>
</dbReference>
<dbReference type="Pfam" id="PF12796">
    <property type="entry name" value="Ank_2"/>
    <property type="match status" value="2"/>
</dbReference>
<gene>
    <name evidence="7" type="ORF">BZG36_02387</name>
</gene>
<protein>
    <recommendedName>
        <fullName evidence="9">SPX domain-containing protein</fullName>
    </recommendedName>
</protein>
<evidence type="ECO:0000256" key="2">
    <source>
        <dbReference type="ARBA" id="ARBA00022801"/>
    </source>
</evidence>
<feature type="repeat" description="ANK" evidence="4">
    <location>
        <begin position="438"/>
        <end position="470"/>
    </location>
</feature>
<dbReference type="OrthoDB" id="1577640at2759"/>
<dbReference type="PANTHER" id="PTHR22958">
    <property type="entry name" value="GLYCEROPHOSPHORYL DIESTER PHOSPHODIESTERASE"/>
    <property type="match status" value="1"/>
</dbReference>
<feature type="repeat" description="ANK" evidence="4">
    <location>
        <begin position="475"/>
        <end position="507"/>
    </location>
</feature>
<sequence>MKFGKQIQSQQLTEWSAHYLNYKVLKKIINSLVKHAPNQPGAEGEEARVRFLQSQKAAFFFRLERELEKINTFYLQKENELRVRLRTLVDKKRVLLLHTGPSRGNPVEPVTRQSTHQATTSLNSLREAFVQYQHDLNKLQKFVELNGTGFRKILKKWDKRSKSSTKELYLSRQIDIQPCFNAQVLTELADIAATNLLEMENLADGYGVVLSDMPESPKLEKPALYLINSSEAALNDIELDLYNAVSQNESTMLLDILSRISQRPSAEDKERLSRVFWHACQGSSTEMTTLLASTGLINFNYCDDINQRSCLHEAAISGKFEVMRLCVEKGVNVNCTDAYGRQPLHYTTMHGYSEPTTFLLAHGADITSVDHDGFHPLIYAIMNGHTACVQILLSKTNVSIEPSDESDHIPLSLACQYGHKDIAIMLLSKGAQTLANSEGLFPLHLAARAGHTDIVQLLTENDRERKWIDMADKYNGWTPVFWAASEGHVACVKVLLKAKCDLSVKDENGATAVYYAAWEGEVECYNLMVEAGGCSDVRTVTRGSDQLSLQGVHKTNIEISNDVNEVEDIQMEEGSDLDKIPSLSLPPPIIPFRIYGHNYLDKKYQVQVTLGHRSNSSTVPIKFYSNTQITSLKLIVSSRPDTGSIPHSVILPLEDEDEAFSFQVDGMENFFLEFEIFPTFGSKVIGKGVALPHHFDRSRNYGNSDTAYSRTGVADRCIVPLFDTHLRLVGEVTFTYTIIKPFSGAQLEIGGRIETYWKSTDLANNSTQTQHDSRPSLLEQSKKGLLIDTQDEASRYAKVGQPSGATPNTVTNTTTVPSLIVASSLSGSYLHVIVQVTRNLVPVIYPSWLLPTDMLEVSVCDVTFEQFRIIGRRMGKLEANINWNTAEPIKLQEALNSEYLSLEDVLQKLPHHIGLNIEIKYPTTSMAARQHSFANISDINAYIDTILHCVYDHALSTPHLPEYFSQSDKDDNASSRHRQLFFSSLNPAVCTAMNWKQPNFAVFFKTFAGFGPNLRRGQKRKEVDMVEEADIKWETSDTISSALGDRRCESLKEAIKFAKSSNLLGIICEATPLVQVPSLITNVKESGLILTTFGEANNDAVYRDIQERFGVDAMLVDGIMTFSNSLALEGL</sequence>
<reference evidence="7 8" key="1">
    <citation type="journal article" date="2017" name="Mycologia">
        <title>Bifiguratus adelaidae, gen. et sp. nov., a new member of Mucoromycotina in endophytic and soil-dwelling habitats.</title>
        <authorList>
            <person name="Torres-Cruz T.J."/>
            <person name="Billingsley Tobias T.L."/>
            <person name="Almatruk M."/>
            <person name="Hesse C."/>
            <person name="Kuske C.R."/>
            <person name="Desiro A."/>
            <person name="Benucci G.M."/>
            <person name="Bonito G."/>
            <person name="Stajich J.E."/>
            <person name="Dunlap C."/>
            <person name="Arnold A.E."/>
            <person name="Porras-Alfaro A."/>
        </authorList>
    </citation>
    <scope>NUCLEOTIDE SEQUENCE [LARGE SCALE GENOMIC DNA]</scope>
    <source>
        <strain evidence="7 8">AZ0501</strain>
    </source>
</reference>
<dbReference type="PANTHER" id="PTHR22958:SF23">
    <property type="entry name" value="DEPENDENT KINASE INHIBITOR PHO81, PUTATIVE (AFU_ORTHOLOGUE AFUA_4G06020)-RELATED"/>
    <property type="match status" value="1"/>
</dbReference>
<evidence type="ECO:0008006" key="9">
    <source>
        <dbReference type="Google" id="ProtNLM"/>
    </source>
</evidence>
<dbReference type="SUPFAM" id="SSF48403">
    <property type="entry name" value="Ankyrin repeat"/>
    <property type="match status" value="1"/>
</dbReference>
<dbReference type="PROSITE" id="PS50088">
    <property type="entry name" value="ANK_REPEAT"/>
    <property type="match status" value="5"/>
</dbReference>
<keyword evidence="1" id="KW-0677">Repeat</keyword>
<dbReference type="InterPro" id="IPR051578">
    <property type="entry name" value="GDPD"/>
</dbReference>
<dbReference type="InterPro" id="IPR017946">
    <property type="entry name" value="PLC-like_Pdiesterase_TIM-brl"/>
</dbReference>
<feature type="domain" description="SPX" evidence="5">
    <location>
        <begin position="1"/>
        <end position="171"/>
    </location>
</feature>
<feature type="repeat" description="ANK" evidence="4">
    <location>
        <begin position="339"/>
        <end position="371"/>
    </location>
</feature>
<keyword evidence="8" id="KW-1185">Reference proteome</keyword>
<dbReference type="InterPro" id="IPR002110">
    <property type="entry name" value="Ankyrin_rpt"/>
</dbReference>
<evidence type="ECO:0000256" key="3">
    <source>
        <dbReference type="ARBA" id="ARBA00023043"/>
    </source>
</evidence>
<proteinExistence type="predicted"/>
<dbReference type="AlphaFoldDB" id="A0A261Y141"/>
<dbReference type="PROSITE" id="PS50297">
    <property type="entry name" value="ANK_REP_REGION"/>
    <property type="match status" value="4"/>
</dbReference>
<dbReference type="InterPro" id="IPR030395">
    <property type="entry name" value="GP_PDE_dom"/>
</dbReference>
<keyword evidence="2" id="KW-0378">Hydrolase</keyword>
<feature type="repeat" description="ANK" evidence="4">
    <location>
        <begin position="306"/>
        <end position="338"/>
    </location>
</feature>
<dbReference type="Gene3D" id="3.20.20.190">
    <property type="entry name" value="Phosphatidylinositol (PI) phosphodiesterase"/>
    <property type="match status" value="1"/>
</dbReference>
<dbReference type="Proteomes" id="UP000242875">
    <property type="component" value="Unassembled WGS sequence"/>
</dbReference>
<organism evidence="7 8">
    <name type="scientific">Bifiguratus adelaidae</name>
    <dbReference type="NCBI Taxonomy" id="1938954"/>
    <lineage>
        <taxon>Eukaryota</taxon>
        <taxon>Fungi</taxon>
        <taxon>Fungi incertae sedis</taxon>
        <taxon>Mucoromycota</taxon>
        <taxon>Mucoromycotina</taxon>
        <taxon>Endogonomycetes</taxon>
        <taxon>Endogonales</taxon>
        <taxon>Endogonales incertae sedis</taxon>
        <taxon>Bifiguratus</taxon>
    </lineage>
</organism>
<dbReference type="InterPro" id="IPR036770">
    <property type="entry name" value="Ankyrin_rpt-contain_sf"/>
</dbReference>
<dbReference type="Gene3D" id="1.25.40.20">
    <property type="entry name" value="Ankyrin repeat-containing domain"/>
    <property type="match status" value="2"/>
</dbReference>
<dbReference type="EMBL" id="MVBO01000044">
    <property type="protein sequence ID" value="OZJ04337.1"/>
    <property type="molecule type" value="Genomic_DNA"/>
</dbReference>
<evidence type="ECO:0000313" key="8">
    <source>
        <dbReference type="Proteomes" id="UP000242875"/>
    </source>
</evidence>